<accession>A0A1M6YKM3</accession>
<feature type="binding site" evidence="1">
    <location>
        <position position="211"/>
    </location>
    <ligand>
        <name>Mg(2+)</name>
        <dbReference type="ChEBI" id="CHEBI:18420"/>
        <label>1</label>
        <note>catalytic</note>
    </ligand>
</feature>
<dbReference type="EMBL" id="FRAW01000044">
    <property type="protein sequence ID" value="SHL18871.1"/>
    <property type="molecule type" value="Genomic_DNA"/>
</dbReference>
<dbReference type="Proteomes" id="UP000184275">
    <property type="component" value="Unassembled WGS sequence"/>
</dbReference>
<dbReference type="Gene3D" id="3.40.190.80">
    <property type="match status" value="1"/>
</dbReference>
<dbReference type="PANTHER" id="PTHR20854:SF4">
    <property type="entry name" value="INOSITOL-1-MONOPHOSPHATASE-RELATED"/>
    <property type="match status" value="1"/>
</dbReference>
<dbReference type="GO" id="GO:0008934">
    <property type="term" value="F:inositol monophosphate 1-phosphatase activity"/>
    <property type="evidence" value="ECO:0007669"/>
    <property type="project" value="TreeGrafter"/>
</dbReference>
<keyword evidence="3" id="KW-1185">Reference proteome</keyword>
<keyword evidence="1" id="KW-0479">Metal-binding</keyword>
<evidence type="ECO:0000313" key="2">
    <source>
        <dbReference type="EMBL" id="SHL18871.1"/>
    </source>
</evidence>
<feature type="binding site" evidence="1">
    <location>
        <position position="89"/>
    </location>
    <ligand>
        <name>Mg(2+)</name>
        <dbReference type="ChEBI" id="CHEBI:18420"/>
        <label>1</label>
        <note>catalytic</note>
    </ligand>
</feature>
<comment type="cofactor">
    <cofactor evidence="1">
        <name>Mg(2+)</name>
        <dbReference type="ChEBI" id="CHEBI:18420"/>
    </cofactor>
</comment>
<protein>
    <submittedName>
        <fullName evidence="2">Histidinol-phosphatase, inositol monophosphatase family</fullName>
    </submittedName>
</protein>
<dbReference type="GO" id="GO:0007165">
    <property type="term" value="P:signal transduction"/>
    <property type="evidence" value="ECO:0007669"/>
    <property type="project" value="TreeGrafter"/>
</dbReference>
<evidence type="ECO:0000256" key="1">
    <source>
        <dbReference type="PIRSR" id="PIRSR600760-2"/>
    </source>
</evidence>
<dbReference type="GO" id="GO:0046872">
    <property type="term" value="F:metal ion binding"/>
    <property type="evidence" value="ECO:0007669"/>
    <property type="project" value="UniProtKB-KW"/>
</dbReference>
<feature type="binding site" evidence="1">
    <location>
        <position position="70"/>
    </location>
    <ligand>
        <name>Mg(2+)</name>
        <dbReference type="ChEBI" id="CHEBI:18420"/>
        <label>1</label>
        <note>catalytic</note>
    </ligand>
</feature>
<dbReference type="RefSeq" id="WP_073306103.1">
    <property type="nucleotide sequence ID" value="NZ_FRAW01000044.1"/>
</dbReference>
<keyword evidence="1" id="KW-0460">Magnesium</keyword>
<proteinExistence type="predicted"/>
<dbReference type="Gene3D" id="3.30.540.10">
    <property type="entry name" value="Fructose-1,6-Bisphosphatase, subunit A, domain 1"/>
    <property type="match status" value="1"/>
</dbReference>
<reference evidence="3" key="1">
    <citation type="submission" date="2016-11" db="EMBL/GenBank/DDBJ databases">
        <authorList>
            <person name="Varghese N."/>
            <person name="Submissions S."/>
        </authorList>
    </citation>
    <scope>NUCLEOTIDE SEQUENCE [LARGE SCALE GENOMIC DNA]</scope>
    <source>
        <strain evidence="3">UWOS</strain>
    </source>
</reference>
<dbReference type="GO" id="GO:0006020">
    <property type="term" value="P:inositol metabolic process"/>
    <property type="evidence" value="ECO:0007669"/>
    <property type="project" value="TreeGrafter"/>
</dbReference>
<name>A0A1M6YKM3_9BACT</name>
<dbReference type="Pfam" id="PF00459">
    <property type="entry name" value="Inositol_P"/>
    <property type="match status" value="1"/>
</dbReference>
<dbReference type="AlphaFoldDB" id="A0A1M6YKM3"/>
<dbReference type="PANTHER" id="PTHR20854">
    <property type="entry name" value="INOSITOL MONOPHOSPHATASE"/>
    <property type="match status" value="1"/>
</dbReference>
<sequence length="271" mass="29707">MQTTELKELEKVAIRAVTLAERIILSHFDSNLAVEWKPDNTPVTIADKGAEEVLRQVFAQETPEFGVIGEEFGIENPDAECKWIFDPIDGTKSFIRGVPLFGTLIGLYKKNEPLVSIVNLPAQKKRLHAVKNGGAFLGEIRVQVSDVAKMDKSLVLSGTVNTFDDRGLSAEFEKYRRASALYRGWGDCYGYYLVATGRAEAMVDPIVSLWDIAAFPLLLSEAGGSFSLLNGETDLFDDGGKPLHSIYEGYSAVATNGKVHKAVLDSFAKVN</sequence>
<dbReference type="SUPFAM" id="SSF56655">
    <property type="entry name" value="Carbohydrate phosphatase"/>
    <property type="match status" value="1"/>
</dbReference>
<feature type="binding site" evidence="1">
    <location>
        <position position="86"/>
    </location>
    <ligand>
        <name>Mg(2+)</name>
        <dbReference type="ChEBI" id="CHEBI:18420"/>
        <label>1</label>
        <note>catalytic</note>
    </ligand>
</feature>
<feature type="binding site" evidence="1">
    <location>
        <position position="88"/>
    </location>
    <ligand>
        <name>Mg(2+)</name>
        <dbReference type="ChEBI" id="CHEBI:18420"/>
        <label>1</label>
        <note>catalytic</note>
    </ligand>
</feature>
<evidence type="ECO:0000313" key="3">
    <source>
        <dbReference type="Proteomes" id="UP000184275"/>
    </source>
</evidence>
<dbReference type="InterPro" id="IPR000760">
    <property type="entry name" value="Inositol_monophosphatase-like"/>
</dbReference>
<dbReference type="PRINTS" id="PR00377">
    <property type="entry name" value="IMPHPHTASES"/>
</dbReference>
<gene>
    <name evidence="2" type="ORF">SAMN05720469_14412</name>
</gene>
<organism evidence="2 3">
    <name type="scientific">Fibrobacter intestinalis</name>
    <dbReference type="NCBI Taxonomy" id="28122"/>
    <lineage>
        <taxon>Bacteria</taxon>
        <taxon>Pseudomonadati</taxon>
        <taxon>Fibrobacterota</taxon>
        <taxon>Fibrobacteria</taxon>
        <taxon>Fibrobacterales</taxon>
        <taxon>Fibrobacteraceae</taxon>
        <taxon>Fibrobacter</taxon>
    </lineage>
</organism>